<protein>
    <submittedName>
        <fullName evidence="2">LanC-like protein 2</fullName>
    </submittedName>
</protein>
<name>A0A093VFV9_TALMA</name>
<dbReference type="EMBL" id="JPOX01000006">
    <property type="protein sequence ID" value="KFX51035.1"/>
    <property type="molecule type" value="Genomic_DNA"/>
</dbReference>
<gene>
    <name evidence="2" type="ORF">GQ26_0062870</name>
</gene>
<dbReference type="eggNOG" id="KOG2787">
    <property type="taxonomic scope" value="Eukaryota"/>
</dbReference>
<dbReference type="SMART" id="SM01260">
    <property type="entry name" value="LANC_like"/>
    <property type="match status" value="1"/>
</dbReference>
<keyword evidence="1" id="KW-0479">Metal-binding</keyword>
<dbReference type="GO" id="GO:0005886">
    <property type="term" value="C:plasma membrane"/>
    <property type="evidence" value="ECO:0007669"/>
    <property type="project" value="TreeGrafter"/>
</dbReference>
<sequence length="524" mass="58414">MESIRPQFYPNTLQPSEISKTNLENILQELQLAIKNSVDIIAKNCQRPTDASAYGNIYGGTPGIILTLLRLERQKLSIQQPAEQDYYKIASNLVIQTPSDIELIDGRLSPLASNVAPSFMRILAYCEQFNLRPEADLTPDPEDFKVFSQAVERATLHGPVYTFKGFSLGGDELIFGRAGLLWALLTLKKHVGLTTRATEILTTHINTALQSIPQLVNAIIAGGKQGSRNFVKLYGPKDALPLMWQWMEGYYALGAMHGATGILTMLLSCDLSDDQQQDIVDTVTGLCRICIDKKGHFPMSVPDRPDAAMRPSPFVQLCHGPPGLLVLLGVIYEKASFVERFWRPEWDLAIRLGAERIWEEGLLSKGGNVCHGLTGNAWSLLHLHNVYEYYGHSLQAAKDKRMAELEKSGLVIDRETETLDGDYFLSRALPFMMLARQSQPYSQEIDIKTTFDFRAPDRPYSFGEGLAGQMIAWAETCAVLKARLRKMELESDNLAFDKDESLRESLLAQQLGLFGLVVNGAKTV</sequence>
<dbReference type="Pfam" id="PF05147">
    <property type="entry name" value="LANC_like"/>
    <property type="match status" value="1"/>
</dbReference>
<dbReference type="GO" id="GO:0046872">
    <property type="term" value="F:metal ion binding"/>
    <property type="evidence" value="ECO:0007669"/>
    <property type="project" value="UniProtKB-KW"/>
</dbReference>
<dbReference type="GO" id="GO:0031179">
    <property type="term" value="P:peptide modification"/>
    <property type="evidence" value="ECO:0007669"/>
    <property type="project" value="InterPro"/>
</dbReference>
<dbReference type="PANTHER" id="PTHR12736">
    <property type="entry name" value="LANC-LIKE PROTEIN"/>
    <property type="match status" value="1"/>
</dbReference>
<feature type="binding site" evidence="1">
    <location>
        <position position="370"/>
    </location>
    <ligand>
        <name>Zn(2+)</name>
        <dbReference type="ChEBI" id="CHEBI:29105"/>
    </ligand>
</feature>
<dbReference type="PANTHER" id="PTHR12736:SF7">
    <property type="entry name" value="LANC-LIKE PROTEIN 3"/>
    <property type="match status" value="1"/>
</dbReference>
<comment type="caution">
    <text evidence="2">The sequence shown here is derived from an EMBL/GenBank/DDBJ whole genome shotgun (WGS) entry which is preliminary data.</text>
</comment>
<dbReference type="CDD" id="cd04794">
    <property type="entry name" value="euk_LANCL"/>
    <property type="match status" value="1"/>
</dbReference>
<keyword evidence="1" id="KW-0862">Zinc</keyword>
<dbReference type="Gene3D" id="1.50.10.10">
    <property type="match status" value="1"/>
</dbReference>
<dbReference type="AlphaFoldDB" id="A0A093VFV9"/>
<reference evidence="2" key="2">
    <citation type="journal article" date="2014" name="PLoS Genet.">
        <title>Signature gene expression reveals novel clues to the molecular mechanisms of dimorphic transition in Penicillium marneffei.</title>
        <authorList>
            <person name="Yang E."/>
            <person name="Wang G."/>
            <person name="Cai J."/>
            <person name="Woo P.C."/>
            <person name="Lau S.K."/>
            <person name="Yuen K.-Y."/>
            <person name="Chow W.-N."/>
            <person name="Lin X."/>
        </authorList>
    </citation>
    <scope>NUCLEOTIDE SEQUENCE</scope>
    <source>
        <strain evidence="2">PM1</strain>
    </source>
</reference>
<dbReference type="SUPFAM" id="SSF158745">
    <property type="entry name" value="LanC-like"/>
    <property type="match status" value="1"/>
</dbReference>
<organism evidence="2">
    <name type="scientific">Talaromyces marneffei PM1</name>
    <dbReference type="NCBI Taxonomy" id="1077442"/>
    <lineage>
        <taxon>Eukaryota</taxon>
        <taxon>Fungi</taxon>
        <taxon>Dikarya</taxon>
        <taxon>Ascomycota</taxon>
        <taxon>Pezizomycotina</taxon>
        <taxon>Eurotiomycetes</taxon>
        <taxon>Eurotiomycetidae</taxon>
        <taxon>Eurotiales</taxon>
        <taxon>Trichocomaceae</taxon>
        <taxon>Talaromyces</taxon>
        <taxon>Talaromyces sect. Talaromyces</taxon>
    </lineage>
</organism>
<dbReference type="InterPro" id="IPR007822">
    <property type="entry name" value="LANC-like"/>
</dbReference>
<evidence type="ECO:0000256" key="1">
    <source>
        <dbReference type="PIRSR" id="PIRSR607822-1"/>
    </source>
</evidence>
<accession>A0A093VFV9</accession>
<dbReference type="HOGENOM" id="CLU_567375_0_0_1"/>
<dbReference type="PRINTS" id="PR01950">
    <property type="entry name" value="LANCSUPER"/>
</dbReference>
<feature type="binding site" evidence="1">
    <location>
        <position position="318"/>
    </location>
    <ligand>
        <name>Zn(2+)</name>
        <dbReference type="ChEBI" id="CHEBI:29105"/>
    </ligand>
</feature>
<reference key="1">
    <citation type="journal article" date="2014" name="PLoS Genet.">
        <title>Signature Gene Expression Reveals Novel Clues to the Molecular Mechanisms of Dimorphic Transition in Penicillium marneffei.</title>
        <authorList>
            <person name="Yang E."/>
            <person name="Wang G."/>
            <person name="Cai J."/>
            <person name="Woo P.C."/>
            <person name="Lau S.K."/>
            <person name="Yuen K.-Y."/>
            <person name="Chow W.-N."/>
            <person name="Lin X."/>
        </authorList>
    </citation>
    <scope>NUCLEOTIDE SEQUENCE [LARGE SCALE GENOMIC DNA]</scope>
    <source>
        <strain>PM1</strain>
    </source>
</reference>
<dbReference type="GO" id="GO:0005975">
    <property type="term" value="P:carbohydrate metabolic process"/>
    <property type="evidence" value="ECO:0007669"/>
    <property type="project" value="InterPro"/>
</dbReference>
<dbReference type="InterPro" id="IPR012341">
    <property type="entry name" value="6hp_glycosidase-like_sf"/>
</dbReference>
<feature type="binding site" evidence="1">
    <location>
        <position position="371"/>
    </location>
    <ligand>
        <name>Zn(2+)</name>
        <dbReference type="ChEBI" id="CHEBI:29105"/>
    </ligand>
</feature>
<evidence type="ECO:0000313" key="2">
    <source>
        <dbReference type="EMBL" id="KFX51035.1"/>
    </source>
</evidence>
<proteinExistence type="predicted"/>